<keyword evidence="3" id="KW-1185">Reference proteome</keyword>
<keyword evidence="1" id="KW-1133">Transmembrane helix</keyword>
<accession>A0A9K3DL84</accession>
<protein>
    <recommendedName>
        <fullName evidence="4">Membrane lipoprotein</fullName>
    </recommendedName>
</protein>
<dbReference type="PROSITE" id="PS51257">
    <property type="entry name" value="PROKAR_LIPOPROTEIN"/>
    <property type="match status" value="1"/>
</dbReference>
<reference evidence="2" key="1">
    <citation type="journal article" date="2017" name="Nature">
        <title>The sunflower genome provides insights into oil metabolism, flowering and Asterid evolution.</title>
        <authorList>
            <person name="Badouin H."/>
            <person name="Gouzy J."/>
            <person name="Grassa C.J."/>
            <person name="Murat F."/>
            <person name="Staton S.E."/>
            <person name="Cottret L."/>
            <person name="Lelandais-Briere C."/>
            <person name="Owens G.L."/>
            <person name="Carrere S."/>
            <person name="Mayjonade B."/>
            <person name="Legrand L."/>
            <person name="Gill N."/>
            <person name="Kane N.C."/>
            <person name="Bowers J.E."/>
            <person name="Hubner S."/>
            <person name="Bellec A."/>
            <person name="Berard A."/>
            <person name="Berges H."/>
            <person name="Blanchet N."/>
            <person name="Boniface M.C."/>
            <person name="Brunel D."/>
            <person name="Catrice O."/>
            <person name="Chaidir N."/>
            <person name="Claudel C."/>
            <person name="Donnadieu C."/>
            <person name="Faraut T."/>
            <person name="Fievet G."/>
            <person name="Helmstetter N."/>
            <person name="King M."/>
            <person name="Knapp S.J."/>
            <person name="Lai Z."/>
            <person name="Le Paslier M.C."/>
            <person name="Lippi Y."/>
            <person name="Lorenzon L."/>
            <person name="Mandel J.R."/>
            <person name="Marage G."/>
            <person name="Marchand G."/>
            <person name="Marquand E."/>
            <person name="Bret-Mestries E."/>
            <person name="Morien E."/>
            <person name="Nambeesan S."/>
            <person name="Nguyen T."/>
            <person name="Pegot-Espagnet P."/>
            <person name="Pouilly N."/>
            <person name="Raftis F."/>
            <person name="Sallet E."/>
            <person name="Schiex T."/>
            <person name="Thomas J."/>
            <person name="Vandecasteele C."/>
            <person name="Vares D."/>
            <person name="Vear F."/>
            <person name="Vautrin S."/>
            <person name="Crespi M."/>
            <person name="Mangin B."/>
            <person name="Burke J.M."/>
            <person name="Salse J."/>
            <person name="Munos S."/>
            <person name="Vincourt P."/>
            <person name="Rieseberg L.H."/>
            <person name="Langlade N.B."/>
        </authorList>
    </citation>
    <scope>NUCLEOTIDE SEQUENCE</scope>
    <source>
        <tissue evidence="2">Leaves</tissue>
    </source>
</reference>
<keyword evidence="1" id="KW-0812">Transmembrane</keyword>
<evidence type="ECO:0000313" key="3">
    <source>
        <dbReference type="Proteomes" id="UP000215914"/>
    </source>
</evidence>
<proteinExistence type="predicted"/>
<dbReference type="Proteomes" id="UP000215914">
    <property type="component" value="Unassembled WGS sequence"/>
</dbReference>
<reference evidence="2" key="2">
    <citation type="submission" date="2020-06" db="EMBL/GenBank/DDBJ databases">
        <title>Helianthus annuus Genome sequencing and assembly Release 2.</title>
        <authorList>
            <person name="Gouzy J."/>
            <person name="Langlade N."/>
            <person name="Munos S."/>
        </authorList>
    </citation>
    <scope>NUCLEOTIDE SEQUENCE</scope>
    <source>
        <tissue evidence="2">Leaves</tissue>
    </source>
</reference>
<dbReference type="AlphaFoldDB" id="A0A9K3DL84"/>
<sequence length="124" mass="14117">MVASRTTSKLVKSYVMVFCISFMLLFALLGCRIHKLNYHNAFGVPPLNVCEKYCAPSTKEHCCCQDKKICCGLAEFKELFGRFTGHRSEKRATGTRNWSTGLKKWEKQKENFSGTVADAHMGRR</sequence>
<comment type="caution">
    <text evidence="2">The sequence shown here is derived from an EMBL/GenBank/DDBJ whole genome shotgun (WGS) entry which is preliminary data.</text>
</comment>
<dbReference type="EMBL" id="MNCJ02000332">
    <property type="protein sequence ID" value="KAF5757335.1"/>
    <property type="molecule type" value="Genomic_DNA"/>
</dbReference>
<evidence type="ECO:0000313" key="2">
    <source>
        <dbReference type="EMBL" id="KAF5757335.1"/>
    </source>
</evidence>
<name>A0A9K3DL84_HELAN</name>
<dbReference type="Gramene" id="mRNA:HanXRQr2_Chr17g0825421">
    <property type="protein sequence ID" value="mRNA:HanXRQr2_Chr17g0825421"/>
    <property type="gene ID" value="HanXRQr2_Chr17g0825421"/>
</dbReference>
<feature type="transmembrane region" description="Helical" evidence="1">
    <location>
        <begin position="13"/>
        <end position="31"/>
    </location>
</feature>
<evidence type="ECO:0000256" key="1">
    <source>
        <dbReference type="SAM" id="Phobius"/>
    </source>
</evidence>
<evidence type="ECO:0008006" key="4">
    <source>
        <dbReference type="Google" id="ProtNLM"/>
    </source>
</evidence>
<organism evidence="2 3">
    <name type="scientific">Helianthus annuus</name>
    <name type="common">Common sunflower</name>
    <dbReference type="NCBI Taxonomy" id="4232"/>
    <lineage>
        <taxon>Eukaryota</taxon>
        <taxon>Viridiplantae</taxon>
        <taxon>Streptophyta</taxon>
        <taxon>Embryophyta</taxon>
        <taxon>Tracheophyta</taxon>
        <taxon>Spermatophyta</taxon>
        <taxon>Magnoliopsida</taxon>
        <taxon>eudicotyledons</taxon>
        <taxon>Gunneridae</taxon>
        <taxon>Pentapetalae</taxon>
        <taxon>asterids</taxon>
        <taxon>campanulids</taxon>
        <taxon>Asterales</taxon>
        <taxon>Asteraceae</taxon>
        <taxon>Asteroideae</taxon>
        <taxon>Heliantheae alliance</taxon>
        <taxon>Heliantheae</taxon>
        <taxon>Helianthus</taxon>
    </lineage>
</organism>
<gene>
    <name evidence="2" type="ORF">HanXRQr2_Chr17g0825421</name>
</gene>
<keyword evidence="1" id="KW-0472">Membrane</keyword>